<evidence type="ECO:0000313" key="2">
    <source>
        <dbReference type="Proteomes" id="UP001244011"/>
    </source>
</evidence>
<evidence type="ECO:0000313" key="1">
    <source>
        <dbReference type="EMBL" id="KAK1762999.1"/>
    </source>
</evidence>
<reference evidence="1" key="1">
    <citation type="submission" date="2023-06" db="EMBL/GenBank/DDBJ databases">
        <title>Genome-scale phylogeny and comparative genomics of the fungal order Sordariales.</title>
        <authorList>
            <consortium name="Lawrence Berkeley National Laboratory"/>
            <person name="Hensen N."/>
            <person name="Bonometti L."/>
            <person name="Westerberg I."/>
            <person name="Brannstrom I.O."/>
            <person name="Guillou S."/>
            <person name="Cros-Aarteil S."/>
            <person name="Calhoun S."/>
            <person name="Haridas S."/>
            <person name="Kuo A."/>
            <person name="Mondo S."/>
            <person name="Pangilinan J."/>
            <person name="Riley R."/>
            <person name="Labutti K."/>
            <person name="Andreopoulos B."/>
            <person name="Lipzen A."/>
            <person name="Chen C."/>
            <person name="Yanf M."/>
            <person name="Daum C."/>
            <person name="Ng V."/>
            <person name="Clum A."/>
            <person name="Steindorff A."/>
            <person name="Ohm R."/>
            <person name="Martin F."/>
            <person name="Silar P."/>
            <person name="Natvig D."/>
            <person name="Lalanne C."/>
            <person name="Gautier V."/>
            <person name="Ament-Velasquez S.L."/>
            <person name="Kruys A."/>
            <person name="Hutchinson M.I."/>
            <person name="Powell A.J."/>
            <person name="Barry K."/>
            <person name="Miller A.N."/>
            <person name="Grigoriev I.V."/>
            <person name="Debuchy R."/>
            <person name="Gladieux P."/>
            <person name="Thoren M.H."/>
            <person name="Johannesson H."/>
        </authorList>
    </citation>
    <scope>NUCLEOTIDE SEQUENCE</scope>
    <source>
        <strain evidence="1">8032-3</strain>
    </source>
</reference>
<protein>
    <submittedName>
        <fullName evidence="1">Phosphotransferase family protein</fullName>
    </submittedName>
</protein>
<dbReference type="AlphaFoldDB" id="A0AAJ0BR85"/>
<dbReference type="Proteomes" id="UP001244011">
    <property type="component" value="Unassembled WGS sequence"/>
</dbReference>
<dbReference type="SUPFAM" id="SSF56112">
    <property type="entry name" value="Protein kinase-like (PK-like)"/>
    <property type="match status" value="1"/>
</dbReference>
<keyword evidence="2" id="KW-1185">Reference proteome</keyword>
<organism evidence="1 2">
    <name type="scientific">Phialemonium atrogriseum</name>
    <dbReference type="NCBI Taxonomy" id="1093897"/>
    <lineage>
        <taxon>Eukaryota</taxon>
        <taxon>Fungi</taxon>
        <taxon>Dikarya</taxon>
        <taxon>Ascomycota</taxon>
        <taxon>Pezizomycotina</taxon>
        <taxon>Sordariomycetes</taxon>
        <taxon>Sordariomycetidae</taxon>
        <taxon>Cephalothecales</taxon>
        <taxon>Cephalothecaceae</taxon>
        <taxon>Phialemonium</taxon>
    </lineage>
</organism>
<dbReference type="RefSeq" id="XP_060279212.1">
    <property type="nucleotide sequence ID" value="XM_060430257.1"/>
</dbReference>
<name>A0AAJ0BR85_9PEZI</name>
<sequence>MSPPPAEVIQAFGLQGQPEPVAGGRGLCYLVDGIVFKPSDGDAEAQWVSELAMKLLDRSPSAYRLSRPQSVQGQPGTFVWRGWTASSFVSGTAVGKQPPGSSTGPFESIFRASRAFHADVAELVPERPPAITPGQANRWREADSVTWDEKALGQVENIDAGVLARFQPLLDRLAAAKRPLDDDCEAQLVHADLTGNVLLAPGVAPAIIDLTPFWRPAAYAEAVVVADGLAWCGGGRELVALYGTDGVRAQLLVRAMYWRCLTFAIDPDLGWVEANLPRADYVGAVQVMFDVLGLEGPS</sequence>
<comment type="caution">
    <text evidence="1">The sequence shown here is derived from an EMBL/GenBank/DDBJ whole genome shotgun (WGS) entry which is preliminary data.</text>
</comment>
<dbReference type="GeneID" id="85313444"/>
<dbReference type="InterPro" id="IPR011009">
    <property type="entry name" value="Kinase-like_dom_sf"/>
</dbReference>
<proteinExistence type="predicted"/>
<gene>
    <name evidence="1" type="ORF">QBC33DRAFT_563210</name>
</gene>
<dbReference type="EMBL" id="MU839031">
    <property type="protein sequence ID" value="KAK1762999.1"/>
    <property type="molecule type" value="Genomic_DNA"/>
</dbReference>
<accession>A0AAJ0BR85</accession>